<protein>
    <submittedName>
        <fullName evidence="1">Uncharacterized protein</fullName>
    </submittedName>
</protein>
<organism evidence="1 2">
    <name type="scientific">Pleurostoma richardsiae</name>
    <dbReference type="NCBI Taxonomy" id="41990"/>
    <lineage>
        <taxon>Eukaryota</taxon>
        <taxon>Fungi</taxon>
        <taxon>Dikarya</taxon>
        <taxon>Ascomycota</taxon>
        <taxon>Pezizomycotina</taxon>
        <taxon>Sordariomycetes</taxon>
        <taxon>Sordariomycetidae</taxon>
        <taxon>Calosphaeriales</taxon>
        <taxon>Pleurostomataceae</taxon>
        <taxon>Pleurostoma</taxon>
    </lineage>
</organism>
<comment type="caution">
    <text evidence="1">The sequence shown here is derived from an EMBL/GenBank/DDBJ whole genome shotgun (WGS) entry which is preliminary data.</text>
</comment>
<accession>A0AA38RW48</accession>
<reference evidence="1" key="1">
    <citation type="submission" date="2022-07" db="EMBL/GenBank/DDBJ databases">
        <title>Fungi with potential for degradation of polypropylene.</title>
        <authorList>
            <person name="Gostincar C."/>
        </authorList>
    </citation>
    <scope>NUCLEOTIDE SEQUENCE</scope>
    <source>
        <strain evidence="1">EXF-13308</strain>
    </source>
</reference>
<name>A0AA38RW48_9PEZI</name>
<dbReference type="EMBL" id="JANBVO010000001">
    <property type="protein sequence ID" value="KAJ9157828.1"/>
    <property type="molecule type" value="Genomic_DNA"/>
</dbReference>
<dbReference type="AlphaFoldDB" id="A0AA38RW48"/>
<keyword evidence="2" id="KW-1185">Reference proteome</keyword>
<gene>
    <name evidence="1" type="ORF">NKR23_g50</name>
</gene>
<sequence>MLFCIKTEISDLYFDWLSFLETCQTTLEWILGFLTEQGWVLNDDAPLAAAKILDEGSIVEKLAEEAKEDVHTSLQRRAQGLAGAWAIIKKHCRKPMKTFFSEGDERYNKIKARAGDQELFRVMSREFGSCQYRFLRQPLAEKLYKNCSAEDVGRSAVLRMNAAPVRSKP</sequence>
<evidence type="ECO:0000313" key="1">
    <source>
        <dbReference type="EMBL" id="KAJ9157828.1"/>
    </source>
</evidence>
<proteinExistence type="predicted"/>
<evidence type="ECO:0000313" key="2">
    <source>
        <dbReference type="Proteomes" id="UP001174694"/>
    </source>
</evidence>
<dbReference type="Proteomes" id="UP001174694">
    <property type="component" value="Unassembled WGS sequence"/>
</dbReference>